<reference evidence="5 6" key="1">
    <citation type="submission" date="2024-10" db="EMBL/GenBank/DDBJ databases">
        <title>Updated reference genomes for cyclostephanoid diatoms.</title>
        <authorList>
            <person name="Roberts W.R."/>
            <person name="Alverson A.J."/>
        </authorList>
    </citation>
    <scope>NUCLEOTIDE SEQUENCE [LARGE SCALE GENOMIC DNA]</scope>
    <source>
        <strain evidence="5 6">AJA010-31</strain>
    </source>
</reference>
<comment type="caution">
    <text evidence="5">The sequence shown here is derived from an EMBL/GenBank/DDBJ whole genome shotgun (WGS) entry which is preliminary data.</text>
</comment>
<proteinExistence type="predicted"/>
<dbReference type="PANTHER" id="PTHR13495:SF0">
    <property type="entry name" value="PSME3-INTERACTING PROTEIN"/>
    <property type="match status" value="1"/>
</dbReference>
<feature type="region of interest" description="Disordered" evidence="3">
    <location>
        <begin position="1"/>
        <end position="39"/>
    </location>
</feature>
<feature type="compositionally biased region" description="Basic and acidic residues" evidence="3">
    <location>
        <begin position="167"/>
        <end position="191"/>
    </location>
</feature>
<keyword evidence="6" id="KW-1185">Reference proteome</keyword>
<gene>
    <name evidence="5" type="ORF">ACHAWO_001494</name>
</gene>
<name>A0ABD3QUN5_9STRA</name>
<dbReference type="GO" id="GO:0005634">
    <property type="term" value="C:nucleus"/>
    <property type="evidence" value="ECO:0007669"/>
    <property type="project" value="UniProtKB-SubCell"/>
</dbReference>
<dbReference type="PANTHER" id="PTHR13495">
    <property type="entry name" value="NEFA-INTERACTING NUCLEAR PROTEIN NIP30"/>
    <property type="match status" value="1"/>
</dbReference>
<evidence type="ECO:0000313" key="5">
    <source>
        <dbReference type="EMBL" id="KAL3803990.1"/>
    </source>
</evidence>
<evidence type="ECO:0000259" key="4">
    <source>
        <dbReference type="Pfam" id="PF10187"/>
    </source>
</evidence>
<comment type="subcellular location">
    <subcellularLocation>
        <location evidence="1">Nucleus</location>
    </subcellularLocation>
</comment>
<feature type="compositionally biased region" description="Polar residues" evidence="3">
    <location>
        <begin position="1"/>
        <end position="17"/>
    </location>
</feature>
<dbReference type="AlphaFoldDB" id="A0ABD3QUN5"/>
<dbReference type="EMBL" id="JALLPJ020000057">
    <property type="protein sequence ID" value="KAL3803990.1"/>
    <property type="molecule type" value="Genomic_DNA"/>
</dbReference>
<organism evidence="5 6">
    <name type="scientific">Cyclotella atomus</name>
    <dbReference type="NCBI Taxonomy" id="382360"/>
    <lineage>
        <taxon>Eukaryota</taxon>
        <taxon>Sar</taxon>
        <taxon>Stramenopiles</taxon>
        <taxon>Ochrophyta</taxon>
        <taxon>Bacillariophyta</taxon>
        <taxon>Coscinodiscophyceae</taxon>
        <taxon>Thalassiosirophycidae</taxon>
        <taxon>Stephanodiscales</taxon>
        <taxon>Stephanodiscaceae</taxon>
        <taxon>Cyclotella</taxon>
    </lineage>
</organism>
<evidence type="ECO:0000256" key="2">
    <source>
        <dbReference type="ARBA" id="ARBA00023242"/>
    </source>
</evidence>
<evidence type="ECO:0000313" key="6">
    <source>
        <dbReference type="Proteomes" id="UP001530400"/>
    </source>
</evidence>
<feature type="compositionally biased region" description="Polar residues" evidence="3">
    <location>
        <begin position="27"/>
        <end position="38"/>
    </location>
</feature>
<sequence>MSLSFVKSAVLSSSDGISHNEEKTIDNAETTSLRSRSTAAKPLFEQLRANKEAEQEAADEFQRSLRGTRMLDDEDCAHLDAVERVREERDREVKSGIEREVALFRARREDRAMVQSVLEEEEGEESGTKKDGSGEAAAPKKEAKKTIVPKFIVKKKKRRQDGESNNEDEKPVKSAKRDDFLACDIESKQNVEDPEVNEANPKSVGGLLGLGDYGSDSD</sequence>
<dbReference type="Proteomes" id="UP001530400">
    <property type="component" value="Unassembled WGS sequence"/>
</dbReference>
<feature type="compositionally biased region" description="Basic and acidic residues" evidence="3">
    <location>
        <begin position="126"/>
        <end position="145"/>
    </location>
</feature>
<dbReference type="InterPro" id="IPR039845">
    <property type="entry name" value="FAM192A"/>
</dbReference>
<feature type="region of interest" description="Disordered" evidence="3">
    <location>
        <begin position="110"/>
        <end position="218"/>
    </location>
</feature>
<protein>
    <recommendedName>
        <fullName evidence="4">FAM192A/Fyv6 N-terminal domain-containing protein</fullName>
    </recommendedName>
</protein>
<accession>A0ABD3QUN5</accession>
<evidence type="ECO:0000256" key="1">
    <source>
        <dbReference type="ARBA" id="ARBA00004123"/>
    </source>
</evidence>
<dbReference type="Pfam" id="PF10187">
    <property type="entry name" value="FAM192A_Fyv6_N"/>
    <property type="match status" value="1"/>
</dbReference>
<feature type="domain" description="FAM192A/Fyv6 N-terminal" evidence="4">
    <location>
        <begin position="5"/>
        <end position="105"/>
    </location>
</feature>
<evidence type="ECO:0000256" key="3">
    <source>
        <dbReference type="SAM" id="MobiDB-lite"/>
    </source>
</evidence>
<keyword evidence="2" id="KW-0539">Nucleus</keyword>
<dbReference type="InterPro" id="IPR019331">
    <property type="entry name" value="FAM192A/Fyv6_N"/>
</dbReference>